<dbReference type="GO" id="GO:0000155">
    <property type="term" value="F:phosphorelay sensor kinase activity"/>
    <property type="evidence" value="ECO:0007669"/>
    <property type="project" value="InterPro"/>
</dbReference>
<sequence>MTHLSPTLRARLVAMLLLVLLAFTLLVGTASTLALRSQLTARLDTELTQASQRAATPPPAAFRARLGETPNDDQEPWGTRELPAVPWVGQNSGTLVMVYDGGTVSRAGYLTGDGAFTTLTEEQVTALESVPADDRPHPVDVPDLGAHRAVATTTSDGEPSVIAMPTSDVTDTVARYIAVETVIGTGGMAVAAAVGTWLVRRSLRPLDEVAVAAVNASDLELARGEVGVIPRVPAAHTDERTEVGKVGAALNRLLEHVERALTARHASESQVRQFVADASHELRTPLASVRGYAELARRPGTDVDHALTRIEAESTRMGGLVDDLLLLARLDAGRPLEQAPVDLVALSADAVADAHAAGPDHLWELDLDGVRTNGSGSGSEDGAAGAAADDDGPPEAVVRGDEARLRQVLANLLGNARMHTPEGTRVVVAVRTGPGAGGGDGPGRGGPATHAVVSVSDDGPGIPGDLRATLFQRFTRGDRARGHAGGSTGLGLAIVTAIVAAHEGEVAVADRPAGEGTTIEVTIPLERPAR</sequence>
<dbReference type="Proteomes" id="UP000280501">
    <property type="component" value="Unassembled WGS sequence"/>
</dbReference>
<evidence type="ECO:0000256" key="8">
    <source>
        <dbReference type="ARBA" id="ARBA00022989"/>
    </source>
</evidence>
<evidence type="ECO:0000256" key="6">
    <source>
        <dbReference type="ARBA" id="ARBA00022692"/>
    </source>
</evidence>
<dbReference type="Gene3D" id="3.30.565.10">
    <property type="entry name" value="Histidine kinase-like ATPase, C-terminal domain"/>
    <property type="match status" value="1"/>
</dbReference>
<keyword evidence="7 14" id="KW-0418">Kinase</keyword>
<dbReference type="SUPFAM" id="SSF47384">
    <property type="entry name" value="Homodimeric domain of signal transducing histidine kinase"/>
    <property type="match status" value="1"/>
</dbReference>
<dbReference type="AlphaFoldDB" id="A0A3N4YSC2"/>
<gene>
    <name evidence="14" type="ORF">EDD34_3808</name>
</gene>
<dbReference type="Pfam" id="PF00512">
    <property type="entry name" value="HisKA"/>
    <property type="match status" value="1"/>
</dbReference>
<evidence type="ECO:0000256" key="1">
    <source>
        <dbReference type="ARBA" id="ARBA00000085"/>
    </source>
</evidence>
<protein>
    <recommendedName>
        <fullName evidence="3">histidine kinase</fullName>
        <ecNumber evidence="3">2.7.13.3</ecNumber>
    </recommendedName>
</protein>
<feature type="domain" description="HAMP" evidence="13">
    <location>
        <begin position="200"/>
        <end position="262"/>
    </location>
</feature>
<dbReference type="EC" id="2.7.13.3" evidence="3"/>
<dbReference type="SUPFAM" id="SSF55874">
    <property type="entry name" value="ATPase domain of HSP90 chaperone/DNA topoisomerase II/histidine kinase"/>
    <property type="match status" value="1"/>
</dbReference>
<feature type="region of interest" description="Disordered" evidence="11">
    <location>
        <begin position="48"/>
        <end position="80"/>
    </location>
</feature>
<dbReference type="CDD" id="cd00082">
    <property type="entry name" value="HisKA"/>
    <property type="match status" value="1"/>
</dbReference>
<dbReference type="InterPro" id="IPR003594">
    <property type="entry name" value="HATPase_dom"/>
</dbReference>
<reference evidence="14 15" key="1">
    <citation type="submission" date="2018-11" db="EMBL/GenBank/DDBJ databases">
        <title>Sequencing the genomes of 1000 actinobacteria strains.</title>
        <authorList>
            <person name="Klenk H.-P."/>
        </authorList>
    </citation>
    <scope>NUCLEOTIDE SEQUENCE [LARGE SCALE GENOMIC DNA]</scope>
    <source>
        <strain evidence="14 15">DSM 15700</strain>
    </source>
</reference>
<dbReference type="EMBL" id="RKQZ01000001">
    <property type="protein sequence ID" value="RPF23127.1"/>
    <property type="molecule type" value="Genomic_DNA"/>
</dbReference>
<keyword evidence="15" id="KW-1185">Reference proteome</keyword>
<dbReference type="SMART" id="SM00387">
    <property type="entry name" value="HATPase_c"/>
    <property type="match status" value="1"/>
</dbReference>
<evidence type="ECO:0000256" key="3">
    <source>
        <dbReference type="ARBA" id="ARBA00012438"/>
    </source>
</evidence>
<evidence type="ECO:0000256" key="10">
    <source>
        <dbReference type="ARBA" id="ARBA00023136"/>
    </source>
</evidence>
<evidence type="ECO:0000256" key="9">
    <source>
        <dbReference type="ARBA" id="ARBA00023012"/>
    </source>
</evidence>
<dbReference type="PROSITE" id="PS50109">
    <property type="entry name" value="HIS_KIN"/>
    <property type="match status" value="1"/>
</dbReference>
<feature type="compositionally biased region" description="Low complexity" evidence="11">
    <location>
        <begin position="378"/>
        <end position="387"/>
    </location>
</feature>
<keyword evidence="8" id="KW-1133">Transmembrane helix</keyword>
<evidence type="ECO:0000256" key="2">
    <source>
        <dbReference type="ARBA" id="ARBA00004236"/>
    </source>
</evidence>
<dbReference type="Gene3D" id="1.10.287.130">
    <property type="match status" value="1"/>
</dbReference>
<dbReference type="Pfam" id="PF02518">
    <property type="entry name" value="HATPase_c"/>
    <property type="match status" value="1"/>
</dbReference>
<dbReference type="InterPro" id="IPR004358">
    <property type="entry name" value="Sig_transdc_His_kin-like_C"/>
</dbReference>
<evidence type="ECO:0000259" key="13">
    <source>
        <dbReference type="PROSITE" id="PS50885"/>
    </source>
</evidence>
<keyword evidence="4" id="KW-0597">Phosphoprotein</keyword>
<dbReference type="RefSeq" id="WP_211341639.1">
    <property type="nucleotide sequence ID" value="NZ_RKQZ01000001.1"/>
</dbReference>
<dbReference type="PROSITE" id="PS50885">
    <property type="entry name" value="HAMP"/>
    <property type="match status" value="1"/>
</dbReference>
<keyword evidence="5" id="KW-0808">Transferase</keyword>
<dbReference type="InterPro" id="IPR036890">
    <property type="entry name" value="HATPase_C_sf"/>
</dbReference>
<keyword evidence="10" id="KW-0472">Membrane</keyword>
<accession>A0A3N4YSC2</accession>
<dbReference type="InterPro" id="IPR003661">
    <property type="entry name" value="HisK_dim/P_dom"/>
</dbReference>
<dbReference type="PANTHER" id="PTHR45436:SF5">
    <property type="entry name" value="SENSOR HISTIDINE KINASE TRCS"/>
    <property type="match status" value="1"/>
</dbReference>
<evidence type="ECO:0000313" key="15">
    <source>
        <dbReference type="Proteomes" id="UP000280501"/>
    </source>
</evidence>
<dbReference type="InterPro" id="IPR003660">
    <property type="entry name" value="HAMP_dom"/>
</dbReference>
<organism evidence="14 15">
    <name type="scientific">Myceligenerans xiligouense</name>
    <dbReference type="NCBI Taxonomy" id="253184"/>
    <lineage>
        <taxon>Bacteria</taxon>
        <taxon>Bacillati</taxon>
        <taxon>Actinomycetota</taxon>
        <taxon>Actinomycetes</taxon>
        <taxon>Micrococcales</taxon>
        <taxon>Promicromonosporaceae</taxon>
        <taxon>Myceligenerans</taxon>
    </lineage>
</organism>
<dbReference type="CDD" id="cd00075">
    <property type="entry name" value="HATPase"/>
    <property type="match status" value="1"/>
</dbReference>
<evidence type="ECO:0000256" key="5">
    <source>
        <dbReference type="ARBA" id="ARBA00022679"/>
    </source>
</evidence>
<evidence type="ECO:0000259" key="12">
    <source>
        <dbReference type="PROSITE" id="PS50109"/>
    </source>
</evidence>
<comment type="caution">
    <text evidence="14">The sequence shown here is derived from an EMBL/GenBank/DDBJ whole genome shotgun (WGS) entry which is preliminary data.</text>
</comment>
<comment type="catalytic activity">
    <reaction evidence="1">
        <text>ATP + protein L-histidine = ADP + protein N-phospho-L-histidine.</text>
        <dbReference type="EC" id="2.7.13.3"/>
    </reaction>
</comment>
<name>A0A3N4YSC2_9MICO</name>
<evidence type="ECO:0000256" key="4">
    <source>
        <dbReference type="ARBA" id="ARBA00022553"/>
    </source>
</evidence>
<dbReference type="PRINTS" id="PR00344">
    <property type="entry name" value="BCTRLSENSOR"/>
</dbReference>
<dbReference type="FunFam" id="1.10.287.130:FF:000001">
    <property type="entry name" value="Two-component sensor histidine kinase"/>
    <property type="match status" value="1"/>
</dbReference>
<feature type="domain" description="Histidine kinase" evidence="12">
    <location>
        <begin position="277"/>
        <end position="527"/>
    </location>
</feature>
<dbReference type="InterPro" id="IPR050428">
    <property type="entry name" value="TCS_sensor_his_kinase"/>
</dbReference>
<dbReference type="PANTHER" id="PTHR45436">
    <property type="entry name" value="SENSOR HISTIDINE KINASE YKOH"/>
    <property type="match status" value="1"/>
</dbReference>
<evidence type="ECO:0000256" key="11">
    <source>
        <dbReference type="SAM" id="MobiDB-lite"/>
    </source>
</evidence>
<evidence type="ECO:0000313" key="14">
    <source>
        <dbReference type="EMBL" id="RPF23127.1"/>
    </source>
</evidence>
<dbReference type="SMART" id="SM00388">
    <property type="entry name" value="HisKA"/>
    <property type="match status" value="1"/>
</dbReference>
<keyword evidence="9" id="KW-0902">Two-component regulatory system</keyword>
<feature type="region of interest" description="Disordered" evidence="11">
    <location>
        <begin position="368"/>
        <end position="396"/>
    </location>
</feature>
<proteinExistence type="predicted"/>
<dbReference type="InterPro" id="IPR005467">
    <property type="entry name" value="His_kinase_dom"/>
</dbReference>
<keyword evidence="6" id="KW-0812">Transmembrane</keyword>
<comment type="subcellular location">
    <subcellularLocation>
        <location evidence="2">Cell membrane</location>
    </subcellularLocation>
</comment>
<dbReference type="InterPro" id="IPR036097">
    <property type="entry name" value="HisK_dim/P_sf"/>
</dbReference>
<evidence type="ECO:0000256" key="7">
    <source>
        <dbReference type="ARBA" id="ARBA00022777"/>
    </source>
</evidence>
<dbReference type="GO" id="GO:0005886">
    <property type="term" value="C:plasma membrane"/>
    <property type="evidence" value="ECO:0007669"/>
    <property type="project" value="UniProtKB-SubCell"/>
</dbReference>